<reference evidence="2 3" key="1">
    <citation type="submission" date="2024-05" db="EMBL/GenBank/DDBJ databases">
        <title>Genome sequencing of Marine Estuary Bacteria, Pseudoalteromonas distincta strain FA, Psychrobacter proteolyticus strain EA, and Shewanella baltica strain CA.</title>
        <authorList>
            <person name="Dieffenbach S.A."/>
            <person name="Maclea K.S."/>
        </authorList>
    </citation>
    <scope>NUCLEOTIDE SEQUENCE [LARGE SCALE GENOMIC DNA]</scope>
    <source>
        <strain evidence="2 3">EA</strain>
    </source>
</reference>
<dbReference type="InterPro" id="IPR017791">
    <property type="entry name" value="UAAP2"/>
</dbReference>
<dbReference type="NCBIfam" id="TIGR03424">
    <property type="entry name" value="urea_degr_1"/>
    <property type="match status" value="1"/>
</dbReference>
<dbReference type="Pfam" id="PF09347">
    <property type="entry name" value="DUF1989"/>
    <property type="match status" value="1"/>
</dbReference>
<sequence>MTINDDTKNKDKAIQNPVPTTLESTDLKHIKLREICAAGEGWMAEVKKNQTLRIIDTEGNQAVDTLFISCADTDERYSATDTLAQNQKLFLEMGSQLFTNRGQVIATITDDTCGRHDTLGGACSCESNTVRYAHDTYPMHSCRNNFMHTLATHPVAQKYDLNLRHVGPNINFFMNVPITPDGSLAFDDGISAPGKYVDITAQMDMIVLISNCPQLNNPCNGYNPTPIELVIYE</sequence>
<organism evidence="2 3">
    <name type="scientific">Psychrobacter proteolyticus</name>
    <dbReference type="NCBI Taxonomy" id="147825"/>
    <lineage>
        <taxon>Bacteria</taxon>
        <taxon>Pseudomonadati</taxon>
        <taxon>Pseudomonadota</taxon>
        <taxon>Gammaproteobacteria</taxon>
        <taxon>Moraxellales</taxon>
        <taxon>Moraxellaceae</taxon>
        <taxon>Psychrobacter</taxon>
    </lineage>
</organism>
<accession>A0ABV0D675</accession>
<evidence type="ECO:0000313" key="3">
    <source>
        <dbReference type="Proteomes" id="UP001414441"/>
    </source>
</evidence>
<dbReference type="EMBL" id="JBDLOB010000002">
    <property type="protein sequence ID" value="MEN8625383.1"/>
    <property type="molecule type" value="Genomic_DNA"/>
</dbReference>
<protein>
    <submittedName>
        <fullName evidence="2">Urea amidolyase associated protein UAAP2</fullName>
    </submittedName>
</protein>
<dbReference type="RefSeq" id="WP_347162683.1">
    <property type="nucleotide sequence ID" value="NZ_JBDLOB010000002.1"/>
</dbReference>
<comment type="caution">
    <text evidence="2">The sequence shown here is derived from an EMBL/GenBank/DDBJ whole genome shotgun (WGS) entry which is preliminary data.</text>
</comment>
<proteinExistence type="predicted"/>
<dbReference type="Proteomes" id="UP001414441">
    <property type="component" value="Unassembled WGS sequence"/>
</dbReference>
<evidence type="ECO:0000259" key="1">
    <source>
        <dbReference type="Pfam" id="PF09347"/>
    </source>
</evidence>
<feature type="domain" description="DUF1989" evidence="1">
    <location>
        <begin position="35"/>
        <end position="206"/>
    </location>
</feature>
<gene>
    <name evidence="2" type="ORF">ABFV72_05105</name>
</gene>
<keyword evidence="3" id="KW-1185">Reference proteome</keyword>
<dbReference type="InterPro" id="IPR018959">
    <property type="entry name" value="DUF1989"/>
</dbReference>
<dbReference type="PANTHER" id="PTHR31527">
    <property type="entry name" value="RE64534P"/>
    <property type="match status" value="1"/>
</dbReference>
<evidence type="ECO:0000313" key="2">
    <source>
        <dbReference type="EMBL" id="MEN8625383.1"/>
    </source>
</evidence>
<dbReference type="PANTHER" id="PTHR31527:SF0">
    <property type="entry name" value="RE64534P"/>
    <property type="match status" value="1"/>
</dbReference>
<name>A0ABV0D675_9GAMM</name>